<evidence type="ECO:0000313" key="5">
    <source>
        <dbReference type="Proteomes" id="UP001259347"/>
    </source>
</evidence>
<dbReference type="InterPro" id="IPR012429">
    <property type="entry name" value="HGSNAT_cat"/>
</dbReference>
<dbReference type="Proteomes" id="UP001259347">
    <property type="component" value="Unassembled WGS sequence"/>
</dbReference>
<evidence type="ECO:0000259" key="2">
    <source>
        <dbReference type="Pfam" id="PF04235"/>
    </source>
</evidence>
<feature type="domain" description="Heparan-alpha-glucosaminide N-acetyltransferase catalytic" evidence="3">
    <location>
        <begin position="7"/>
        <end position="145"/>
    </location>
</feature>
<name>A0ABU1SDD3_9MICO</name>
<keyword evidence="1" id="KW-1133">Transmembrane helix</keyword>
<feature type="transmembrane region" description="Helical" evidence="1">
    <location>
        <begin position="192"/>
        <end position="208"/>
    </location>
</feature>
<keyword evidence="1" id="KW-0472">Membrane</keyword>
<keyword evidence="1" id="KW-0812">Transmembrane</keyword>
<keyword evidence="5" id="KW-1185">Reference proteome</keyword>
<feature type="domain" description="DUF418" evidence="2">
    <location>
        <begin position="188"/>
        <end position="332"/>
    </location>
</feature>
<feature type="transmembrane region" description="Helical" evidence="1">
    <location>
        <begin position="12"/>
        <end position="31"/>
    </location>
</feature>
<evidence type="ECO:0000313" key="4">
    <source>
        <dbReference type="EMBL" id="MDR6867258.1"/>
    </source>
</evidence>
<dbReference type="RefSeq" id="WP_310019888.1">
    <property type="nucleotide sequence ID" value="NZ_JAVDUM010000007.1"/>
</dbReference>
<organism evidence="4 5">
    <name type="scientific">Microbacterium resistens</name>
    <dbReference type="NCBI Taxonomy" id="156977"/>
    <lineage>
        <taxon>Bacteria</taxon>
        <taxon>Bacillati</taxon>
        <taxon>Actinomycetota</taxon>
        <taxon>Actinomycetes</taxon>
        <taxon>Micrococcales</taxon>
        <taxon>Microbacteriaceae</taxon>
        <taxon>Microbacterium</taxon>
    </lineage>
</organism>
<feature type="transmembrane region" description="Helical" evidence="1">
    <location>
        <begin position="37"/>
        <end position="63"/>
    </location>
</feature>
<dbReference type="Pfam" id="PF07786">
    <property type="entry name" value="HGSNAT_cat"/>
    <property type="match status" value="1"/>
</dbReference>
<feature type="transmembrane region" description="Helical" evidence="1">
    <location>
        <begin position="266"/>
        <end position="286"/>
    </location>
</feature>
<gene>
    <name evidence="4" type="ORF">J2Y69_001859</name>
</gene>
<feature type="transmembrane region" description="Helical" evidence="1">
    <location>
        <begin position="298"/>
        <end position="317"/>
    </location>
</feature>
<comment type="caution">
    <text evidence="4">The sequence shown here is derived from an EMBL/GenBank/DDBJ whole genome shotgun (WGS) entry which is preliminary data.</text>
</comment>
<evidence type="ECO:0000256" key="1">
    <source>
        <dbReference type="SAM" id="Phobius"/>
    </source>
</evidence>
<evidence type="ECO:0000259" key="3">
    <source>
        <dbReference type="Pfam" id="PF07786"/>
    </source>
</evidence>
<feature type="transmembrane region" description="Helical" evidence="1">
    <location>
        <begin position="124"/>
        <end position="148"/>
    </location>
</feature>
<sequence length="354" mass="37974">MSATTTRLVIPDVLRGIAIIAMLIAHAFPLLPGAPRALLYATGVVNDLASPLFALVMGMSAQLMWNASSQVGRTLLQQALRGLVLIALGVWITMWGSWVAVVLAYLGLLLLVGAPLLRLGSRWVAGIALAVALLSDPLNAIARTQLWILGTDPAVRLLADLTVLGTSHRLTNLLPFFLLGALLLRHGARRDRVLWGMAAIAPLAYLVRPVAERISGQTMTQSGTYGDTLHDVGLVFSAYVVVVLLATSDRAGPARVIGMVFAPLRVWGRLALSLYLLHAGIIAVWLHLRGFPAVVEPVGWLLTVVLPLALTLGWDRWVGVGPMEWAMGWITARPKPFRGARPGLLVEGQCCSVA</sequence>
<protein>
    <submittedName>
        <fullName evidence="4">Membrane protein YeiB</fullName>
    </submittedName>
</protein>
<dbReference type="InterPro" id="IPR007349">
    <property type="entry name" value="DUF418"/>
</dbReference>
<accession>A0ABU1SDD3</accession>
<feature type="transmembrane region" description="Helical" evidence="1">
    <location>
        <begin position="228"/>
        <end position="246"/>
    </location>
</feature>
<dbReference type="EMBL" id="JAVDUM010000007">
    <property type="protein sequence ID" value="MDR6867258.1"/>
    <property type="molecule type" value="Genomic_DNA"/>
</dbReference>
<proteinExistence type="predicted"/>
<dbReference type="Pfam" id="PF04235">
    <property type="entry name" value="DUF418"/>
    <property type="match status" value="1"/>
</dbReference>
<reference evidence="4 5" key="1">
    <citation type="submission" date="2023-07" db="EMBL/GenBank/DDBJ databases">
        <title>Sorghum-associated microbial communities from plants grown in Nebraska, USA.</title>
        <authorList>
            <person name="Schachtman D."/>
        </authorList>
    </citation>
    <scope>NUCLEOTIDE SEQUENCE [LARGE SCALE GENOMIC DNA]</scope>
    <source>
        <strain evidence="4 5">2980</strain>
    </source>
</reference>